<evidence type="ECO:0008006" key="5">
    <source>
        <dbReference type="Google" id="ProtNLM"/>
    </source>
</evidence>
<evidence type="ECO:0000256" key="1">
    <source>
        <dbReference type="ARBA" id="ARBA00006987"/>
    </source>
</evidence>
<dbReference type="EMBL" id="QNTQ01000004">
    <property type="protein sequence ID" value="RBI86697.1"/>
    <property type="molecule type" value="Genomic_DNA"/>
</dbReference>
<dbReference type="SUPFAM" id="SSF53850">
    <property type="entry name" value="Periplasmic binding protein-like II"/>
    <property type="match status" value="1"/>
</dbReference>
<dbReference type="PANTHER" id="PTHR42928:SF5">
    <property type="entry name" value="BLR1237 PROTEIN"/>
    <property type="match status" value="1"/>
</dbReference>
<dbReference type="CDD" id="cd07012">
    <property type="entry name" value="PBP2_Bug_TTT"/>
    <property type="match status" value="1"/>
</dbReference>
<evidence type="ECO:0000256" key="2">
    <source>
        <dbReference type="SAM" id="SignalP"/>
    </source>
</evidence>
<dbReference type="InterPro" id="IPR005064">
    <property type="entry name" value="BUG"/>
</dbReference>
<keyword evidence="2" id="KW-0732">Signal</keyword>
<keyword evidence="4" id="KW-1185">Reference proteome</keyword>
<dbReference type="Gene3D" id="3.40.190.150">
    <property type="entry name" value="Bordetella uptake gene, domain 1"/>
    <property type="match status" value="1"/>
</dbReference>
<accession>A0A365UBK6</accession>
<comment type="caution">
    <text evidence="3">The sequence shown here is derived from an EMBL/GenBank/DDBJ whole genome shotgun (WGS) entry which is preliminary data.</text>
</comment>
<dbReference type="AlphaFoldDB" id="A0A365UBK6"/>
<evidence type="ECO:0000313" key="3">
    <source>
        <dbReference type="EMBL" id="RBI86697.1"/>
    </source>
</evidence>
<protein>
    <recommendedName>
        <fullName evidence="5">Tripartite-type tricarboxylate transporter, receptor component TctC</fullName>
    </recommendedName>
</protein>
<name>A0A365UBK6_9RHOB</name>
<reference evidence="3 4" key="1">
    <citation type="submission" date="2018-07" db="EMBL/GenBank/DDBJ databases">
        <title>Rhodosalinus sp. strain E84T genomic sequence and assembly.</title>
        <authorList>
            <person name="Liu Z.-W."/>
            <person name="Lu D.-C."/>
        </authorList>
    </citation>
    <scope>NUCLEOTIDE SEQUENCE [LARGE SCALE GENOMIC DNA]</scope>
    <source>
        <strain evidence="3 4">E84</strain>
    </source>
</reference>
<dbReference type="Proteomes" id="UP000253370">
    <property type="component" value="Unassembled WGS sequence"/>
</dbReference>
<dbReference type="PANTHER" id="PTHR42928">
    <property type="entry name" value="TRICARBOXYLATE-BINDING PROTEIN"/>
    <property type="match status" value="1"/>
</dbReference>
<comment type="similarity">
    <text evidence="1">Belongs to the UPF0065 (bug) family.</text>
</comment>
<feature type="signal peptide" evidence="2">
    <location>
        <begin position="1"/>
        <end position="23"/>
    </location>
</feature>
<dbReference type="OrthoDB" id="8443386at2"/>
<proteinExistence type="inferred from homology"/>
<dbReference type="PIRSF" id="PIRSF017082">
    <property type="entry name" value="YflP"/>
    <property type="match status" value="1"/>
</dbReference>
<dbReference type="Pfam" id="PF03401">
    <property type="entry name" value="TctC"/>
    <property type="match status" value="1"/>
</dbReference>
<organism evidence="3 4">
    <name type="scientific">Rhodosalinus halophilus</name>
    <dbReference type="NCBI Taxonomy" id="2259333"/>
    <lineage>
        <taxon>Bacteria</taxon>
        <taxon>Pseudomonadati</taxon>
        <taxon>Pseudomonadota</taxon>
        <taxon>Alphaproteobacteria</taxon>
        <taxon>Rhodobacterales</taxon>
        <taxon>Paracoccaceae</taxon>
        <taxon>Rhodosalinus</taxon>
    </lineage>
</organism>
<sequence length="314" mass="33495">MSGRILRALAAATALFAAGAAHAEWEPRGSLTLQIGFGAGGSTDTLGRIVAEKMEEQTGWNIVVENRPGGGGIAMFTGIANRPADASVIGLGVNMPILVNLVNRPDEIPFDLDSFTYLGTAAKAELGLFTRAEAPYDDVPGLVEHARQEGGAAIAFDAKPQELAMRYVARQEEGVEFQFLSTKGGSEITQLVLGGQAAAGFFAGEQFPFLESGELKMLASFNATRHGYAPDTPTLQEQGYDIYVDPFWFFATTAGIDDQAREALVSAIDAALSDEEVQKLVQNTLRSPVFNAGPEETEKMVKQGLDTVAQLFAQ</sequence>
<evidence type="ECO:0000313" key="4">
    <source>
        <dbReference type="Proteomes" id="UP000253370"/>
    </source>
</evidence>
<dbReference type="RefSeq" id="WP_113288247.1">
    <property type="nucleotide sequence ID" value="NZ_QNTQ01000004.1"/>
</dbReference>
<dbReference type="InterPro" id="IPR042100">
    <property type="entry name" value="Bug_dom1"/>
</dbReference>
<dbReference type="Gene3D" id="3.40.190.10">
    <property type="entry name" value="Periplasmic binding protein-like II"/>
    <property type="match status" value="1"/>
</dbReference>
<gene>
    <name evidence="3" type="ORF">DRV85_04535</name>
</gene>
<feature type="chain" id="PRO_5016679223" description="Tripartite-type tricarboxylate transporter, receptor component TctC" evidence="2">
    <location>
        <begin position="24"/>
        <end position="314"/>
    </location>
</feature>